<dbReference type="Proteomes" id="UP000095751">
    <property type="component" value="Unassembled WGS sequence"/>
</dbReference>
<accession>A0A1E7ETE7</accession>
<proteinExistence type="predicted"/>
<protein>
    <submittedName>
        <fullName evidence="1">Uncharacterized protein</fullName>
    </submittedName>
</protein>
<gene>
    <name evidence="1" type="ORF">FRACYDRAFT_249020</name>
</gene>
<dbReference type="KEGG" id="fcy:FRACYDRAFT_249020"/>
<organism evidence="1 2">
    <name type="scientific">Fragilariopsis cylindrus CCMP1102</name>
    <dbReference type="NCBI Taxonomy" id="635003"/>
    <lineage>
        <taxon>Eukaryota</taxon>
        <taxon>Sar</taxon>
        <taxon>Stramenopiles</taxon>
        <taxon>Ochrophyta</taxon>
        <taxon>Bacillariophyta</taxon>
        <taxon>Bacillariophyceae</taxon>
        <taxon>Bacillariophycidae</taxon>
        <taxon>Bacillariales</taxon>
        <taxon>Bacillariaceae</taxon>
        <taxon>Fragilariopsis</taxon>
    </lineage>
</organism>
<dbReference type="InParanoid" id="A0A1E7ETE7"/>
<evidence type="ECO:0000313" key="1">
    <source>
        <dbReference type="EMBL" id="OEU09107.1"/>
    </source>
</evidence>
<evidence type="ECO:0000313" key="2">
    <source>
        <dbReference type="Proteomes" id="UP000095751"/>
    </source>
</evidence>
<reference evidence="1 2" key="1">
    <citation type="submission" date="2016-09" db="EMBL/GenBank/DDBJ databases">
        <title>Extensive genetic diversity and differential bi-allelic expression allows diatom success in the polar Southern Ocean.</title>
        <authorList>
            <consortium name="DOE Joint Genome Institute"/>
            <person name="Mock T."/>
            <person name="Otillar R.P."/>
            <person name="Strauss J."/>
            <person name="Dupont C."/>
            <person name="Frickenhaus S."/>
            <person name="Maumus F."/>
            <person name="Mcmullan M."/>
            <person name="Sanges R."/>
            <person name="Schmutz J."/>
            <person name="Toseland A."/>
            <person name="Valas R."/>
            <person name="Veluchamy A."/>
            <person name="Ward B.J."/>
            <person name="Allen A."/>
            <person name="Barry K."/>
            <person name="Falciatore A."/>
            <person name="Ferrante M."/>
            <person name="Fortunato A.E."/>
            <person name="Gloeckner G."/>
            <person name="Gruber A."/>
            <person name="Hipkin R."/>
            <person name="Janech M."/>
            <person name="Kroth P."/>
            <person name="Leese F."/>
            <person name="Lindquist E."/>
            <person name="Lyon B.R."/>
            <person name="Martin J."/>
            <person name="Mayer C."/>
            <person name="Parker M."/>
            <person name="Quesneville H."/>
            <person name="Raymond J."/>
            <person name="Uhlig C."/>
            <person name="Valentin K.U."/>
            <person name="Worden A.Z."/>
            <person name="Armbrust E.V."/>
            <person name="Bowler C."/>
            <person name="Green B."/>
            <person name="Moulton V."/>
            <person name="Van Oosterhout C."/>
            <person name="Grigoriev I."/>
        </authorList>
    </citation>
    <scope>NUCLEOTIDE SEQUENCE [LARGE SCALE GENOMIC DNA]</scope>
    <source>
        <strain evidence="1 2">CCMP1102</strain>
    </source>
</reference>
<dbReference type="EMBL" id="KV784377">
    <property type="protein sequence ID" value="OEU09107.1"/>
    <property type="molecule type" value="Genomic_DNA"/>
</dbReference>
<keyword evidence="2" id="KW-1185">Reference proteome</keyword>
<dbReference type="AlphaFoldDB" id="A0A1E7ETE7"/>
<sequence length="106" mass="11429">MGSFFKKGVELPRAVAYSNQTVERNIQLGGRNQLGWIPGPDFGALDELSQSKHMELTIYTKGNVNLASYGQDHADVGAEGERPVGGLNDPFGGLVHPDTFLTSLEP</sequence>
<name>A0A1E7ETE7_9STRA</name>